<evidence type="ECO:0000313" key="5">
    <source>
        <dbReference type="JaponicusDB" id="SJAG_03267"/>
    </source>
</evidence>
<dbReference type="GO" id="GO:0005737">
    <property type="term" value="C:cytoplasm"/>
    <property type="evidence" value="ECO:0000318"/>
    <property type="project" value="GO_Central"/>
</dbReference>
<feature type="compositionally biased region" description="Low complexity" evidence="1">
    <location>
        <begin position="664"/>
        <end position="679"/>
    </location>
</feature>
<evidence type="ECO:0000259" key="3">
    <source>
        <dbReference type="Pfam" id="PF24181"/>
    </source>
</evidence>
<dbReference type="RefSeq" id="XP_002174426.1">
    <property type="nucleotide sequence ID" value="XM_002174390.1"/>
</dbReference>
<dbReference type="InterPro" id="IPR057567">
    <property type="entry name" value="TPR_TTI1_C"/>
</dbReference>
<dbReference type="Pfam" id="PF21547">
    <property type="entry name" value="TTI1"/>
    <property type="match status" value="1"/>
</dbReference>
<feature type="compositionally biased region" description="Basic and acidic residues" evidence="1">
    <location>
        <begin position="642"/>
        <end position="663"/>
    </location>
</feature>
<dbReference type="InterPro" id="IPR016024">
    <property type="entry name" value="ARM-type_fold"/>
</dbReference>
<dbReference type="InterPro" id="IPR057566">
    <property type="entry name" value="TPR_TTI1_N"/>
</dbReference>
<dbReference type="InterPro" id="IPR049362">
    <property type="entry name" value="TTI1_rpt"/>
</dbReference>
<sequence length="963" mass="107924">MSTSQTIFSIIRDSFRQLSAASLPLLSETARPAPAAMNAAVEHALRDLEKALGEDTNTQVSPGLCDYMFFPITPILKSWNRVPSRALANSLECVQIIYDHGWKFHGKPELYQQLSMLLVNICDGCVSPKEKIPQDSTVRIVALRLLHSLLRFEVNLSEKRDHLMFARCLSFLLDLLTNDSLDNDTTGAVLKCLQQLLFHCLHKTTDISYFLPGIISSLTRALSTKGSCVAFHHNLISAIHLFTDVVISCLSDDIQYQDEPEDDAQSKPEVSSSIRLQPRTKEWRKLSADQVSSAIQLVLCHRTSRNLSVQETVFETCYQLFSRCSASLPVCRTDLLETLLILQSTSTCTRIQMNGFDQLLNLKDVVDASALENGQLLLKNASFVQAPLSLDIRSLQSFWLCVSVMERTNEQHLRGRYADSFFDTASCTLRMVRSTEGETEERSVLTVLGLTLSLEYVSWYALQKRTDFRPQLMQLLYPLLSLLANGNNDIKASAEACVQTVAIACDYSSPGEMLQENIDYVVNSVAMKLNMLDIPPELPFVLRYIIQEDNGQCIPFLGDIIDSIFDILDSYHGYTQLTAVLLGVLFSVIQQASRPFQSNQNEDRLLAYAADSKRAHTGTQPCSELSDLVELLHKNPSYPIPKLDDAVSEEDIRSASETLHEQEPSIPSEEPSDTSSTAPAPADEVDKGENKNGTVAMVQRIVEKAQLFLSHQFAPIRLEMLKLVCSSIPILEQEKNTYYPTINTFWPLLLLRLDDEDPVVVLHALYAIQTVCFSASDFMTSRIEKDLLPKLCNLTRQHSLLRPQAAFGVPHKLQLAITSLAASCVANRLSLIAYMQIFNLAAPMLRQLLPADRQHAEHVWTCLARRNPDAVFWAQTFATDASFIDRFTASSPPTQYRRVQAPTTKQHSADLLHLEHPKPETFAATDRSATNDGASDTEFHIQLPFQAPRDRRPSKKANLIQIL</sequence>
<feature type="domain" description="TTI1 N-terminal TPR" evidence="2">
    <location>
        <begin position="41"/>
        <end position="343"/>
    </location>
</feature>
<dbReference type="GO" id="GO:0110078">
    <property type="term" value="C:TTT Hsp90 cochaperone complex"/>
    <property type="evidence" value="ECO:0007669"/>
    <property type="project" value="EnsemblFungi"/>
</dbReference>
<accession>B6K3S6</accession>
<keyword evidence="6" id="KW-1185">Reference proteome</keyword>
<name>B6K3S6_SCHJY</name>
<dbReference type="EMBL" id="KE651167">
    <property type="protein sequence ID" value="EEB08133.1"/>
    <property type="molecule type" value="Genomic_DNA"/>
</dbReference>
<evidence type="ECO:0000313" key="4">
    <source>
        <dbReference type="EMBL" id="EEB08133.1"/>
    </source>
</evidence>
<dbReference type="Pfam" id="PF24181">
    <property type="entry name" value="TPR_TTI1_C"/>
    <property type="match status" value="1"/>
</dbReference>
<dbReference type="VEuPathDB" id="FungiDB:SJAG_03267"/>
<evidence type="ECO:0000259" key="2">
    <source>
        <dbReference type="Pfam" id="PF24173"/>
    </source>
</evidence>
<dbReference type="GeneID" id="7052436"/>
<feature type="region of interest" description="Disordered" evidence="1">
    <location>
        <begin position="640"/>
        <end position="690"/>
    </location>
</feature>
<evidence type="ECO:0000313" key="6">
    <source>
        <dbReference type="Proteomes" id="UP000001744"/>
    </source>
</evidence>
<dbReference type="OrthoDB" id="6781668at2759"/>
<dbReference type="InterPro" id="IPR052587">
    <property type="entry name" value="TELO2-interacting_protein_1"/>
</dbReference>
<feature type="domain" description="TTI1 C-terminal TPR" evidence="3">
    <location>
        <begin position="655"/>
        <end position="871"/>
    </location>
</feature>
<dbReference type="SUPFAM" id="SSF48371">
    <property type="entry name" value="ARM repeat"/>
    <property type="match status" value="1"/>
</dbReference>
<dbReference type="PANTHER" id="PTHR18460:SF3">
    <property type="entry name" value="TELO2-INTERACTING PROTEIN 1 HOMOLOG"/>
    <property type="match status" value="1"/>
</dbReference>
<dbReference type="STRING" id="402676.B6K3S6"/>
<gene>
    <name evidence="5" type="primary">tti1</name>
    <name evidence="4" type="ORF">SJAG_03267</name>
</gene>
<proteinExistence type="predicted"/>
<reference evidence="4 6" key="1">
    <citation type="journal article" date="2011" name="Science">
        <title>Comparative functional genomics of the fission yeasts.</title>
        <authorList>
            <person name="Rhind N."/>
            <person name="Chen Z."/>
            <person name="Yassour M."/>
            <person name="Thompson D.A."/>
            <person name="Haas B.J."/>
            <person name="Habib N."/>
            <person name="Wapinski I."/>
            <person name="Roy S."/>
            <person name="Lin M.F."/>
            <person name="Heiman D.I."/>
            <person name="Young S.K."/>
            <person name="Furuya K."/>
            <person name="Guo Y."/>
            <person name="Pidoux A."/>
            <person name="Chen H.M."/>
            <person name="Robbertse B."/>
            <person name="Goldberg J.M."/>
            <person name="Aoki K."/>
            <person name="Bayne E.H."/>
            <person name="Berlin A.M."/>
            <person name="Desjardins C.A."/>
            <person name="Dobbs E."/>
            <person name="Dukaj L."/>
            <person name="Fan L."/>
            <person name="FitzGerald M.G."/>
            <person name="French C."/>
            <person name="Gujja S."/>
            <person name="Hansen K."/>
            <person name="Keifenheim D."/>
            <person name="Levin J.Z."/>
            <person name="Mosher R.A."/>
            <person name="Mueller C.A."/>
            <person name="Pfiffner J."/>
            <person name="Priest M."/>
            <person name="Russ C."/>
            <person name="Smialowska A."/>
            <person name="Swoboda P."/>
            <person name="Sykes S.M."/>
            <person name="Vaughn M."/>
            <person name="Vengrova S."/>
            <person name="Yoder R."/>
            <person name="Zeng Q."/>
            <person name="Allshire R."/>
            <person name="Baulcombe D."/>
            <person name="Birren B.W."/>
            <person name="Brown W."/>
            <person name="Ekwall K."/>
            <person name="Kellis M."/>
            <person name="Leatherwood J."/>
            <person name="Levin H."/>
            <person name="Margalit H."/>
            <person name="Martienssen R."/>
            <person name="Nieduszynski C.A."/>
            <person name="Spatafora J.W."/>
            <person name="Friedman N."/>
            <person name="Dalgaard J.Z."/>
            <person name="Baumann P."/>
            <person name="Niki H."/>
            <person name="Regev A."/>
            <person name="Nusbaum C."/>
        </authorList>
    </citation>
    <scope>NUCLEOTIDE SEQUENCE [LARGE SCALE GENOMIC DNA]</scope>
    <source>
        <strain evidence="6">yFS275 / FY16936</strain>
    </source>
</reference>
<dbReference type="JaponicusDB" id="SJAG_03267">
    <property type="gene designation" value="tti1"/>
</dbReference>
<dbReference type="Pfam" id="PF24173">
    <property type="entry name" value="TPR_TTI1_N"/>
    <property type="match status" value="1"/>
</dbReference>
<dbReference type="Proteomes" id="UP000001744">
    <property type="component" value="Unassembled WGS sequence"/>
</dbReference>
<protein>
    <submittedName>
        <fullName evidence="4">Tel Two Interacting protein 1</fullName>
    </submittedName>
</protein>
<evidence type="ECO:0000256" key="1">
    <source>
        <dbReference type="SAM" id="MobiDB-lite"/>
    </source>
</evidence>
<dbReference type="PANTHER" id="PTHR18460">
    <property type="entry name" value="TEL2 INTERACTING PROTEIN 1 TTI1 FAMILY MEMBER"/>
    <property type="match status" value="1"/>
</dbReference>
<dbReference type="eggNOG" id="KOG4524">
    <property type="taxonomic scope" value="Eukaryota"/>
</dbReference>
<dbReference type="AlphaFoldDB" id="B6K3S6"/>
<dbReference type="OMA" id="CESVSMA"/>
<organism evidence="4 6">
    <name type="scientific">Schizosaccharomyces japonicus (strain yFS275 / FY16936)</name>
    <name type="common">Fission yeast</name>
    <dbReference type="NCBI Taxonomy" id="402676"/>
    <lineage>
        <taxon>Eukaryota</taxon>
        <taxon>Fungi</taxon>
        <taxon>Dikarya</taxon>
        <taxon>Ascomycota</taxon>
        <taxon>Taphrinomycotina</taxon>
        <taxon>Schizosaccharomycetes</taxon>
        <taxon>Schizosaccharomycetales</taxon>
        <taxon>Schizosaccharomycetaceae</taxon>
        <taxon>Schizosaccharomyces</taxon>
    </lineage>
</organism>
<dbReference type="HOGENOM" id="CLU_005544_0_0_1"/>